<dbReference type="GO" id="GO:0043565">
    <property type="term" value="F:sequence-specific DNA binding"/>
    <property type="evidence" value="ECO:0007669"/>
    <property type="project" value="InterPro"/>
</dbReference>
<name>A0A644YCG0_9ZZZZ</name>
<feature type="domain" description="HTH araC/xylS-type" evidence="4">
    <location>
        <begin position="13"/>
        <end position="90"/>
    </location>
</feature>
<evidence type="ECO:0000256" key="1">
    <source>
        <dbReference type="ARBA" id="ARBA00023015"/>
    </source>
</evidence>
<sequence>MNPTDSEYRFRINKAQDYIERNLEKQISLEELAEVANFSKFHFNRIFKSLVGETPFQFITRLRMQRGVNLLCANQYTPIHQIASECGYTELIKMRAIIV</sequence>
<dbReference type="Gene3D" id="1.10.10.60">
    <property type="entry name" value="Homeodomain-like"/>
    <property type="match status" value="1"/>
</dbReference>
<reference evidence="5" key="1">
    <citation type="submission" date="2019-08" db="EMBL/GenBank/DDBJ databases">
        <authorList>
            <person name="Kucharzyk K."/>
            <person name="Murdoch R.W."/>
            <person name="Higgins S."/>
            <person name="Loffler F."/>
        </authorList>
    </citation>
    <scope>NUCLEOTIDE SEQUENCE</scope>
</reference>
<keyword evidence="2" id="KW-0238">DNA-binding</keyword>
<keyword evidence="1" id="KW-0805">Transcription regulation</keyword>
<dbReference type="EMBL" id="VSSQ01004119">
    <property type="protein sequence ID" value="MPM23814.1"/>
    <property type="molecule type" value="Genomic_DNA"/>
</dbReference>
<dbReference type="GO" id="GO:0003700">
    <property type="term" value="F:DNA-binding transcription factor activity"/>
    <property type="evidence" value="ECO:0007669"/>
    <property type="project" value="InterPro"/>
</dbReference>
<proteinExistence type="predicted"/>
<evidence type="ECO:0000313" key="5">
    <source>
        <dbReference type="EMBL" id="MPM23814.1"/>
    </source>
</evidence>
<evidence type="ECO:0000259" key="4">
    <source>
        <dbReference type="PROSITE" id="PS01124"/>
    </source>
</evidence>
<accession>A0A644YCG0</accession>
<dbReference type="SMART" id="SM00342">
    <property type="entry name" value="HTH_ARAC"/>
    <property type="match status" value="1"/>
</dbReference>
<evidence type="ECO:0000256" key="3">
    <source>
        <dbReference type="ARBA" id="ARBA00023163"/>
    </source>
</evidence>
<organism evidence="5">
    <name type="scientific">bioreactor metagenome</name>
    <dbReference type="NCBI Taxonomy" id="1076179"/>
    <lineage>
        <taxon>unclassified sequences</taxon>
        <taxon>metagenomes</taxon>
        <taxon>ecological metagenomes</taxon>
    </lineage>
</organism>
<gene>
    <name evidence="5" type="ORF">SDC9_70288</name>
</gene>
<comment type="caution">
    <text evidence="5">The sequence shown here is derived from an EMBL/GenBank/DDBJ whole genome shotgun (WGS) entry which is preliminary data.</text>
</comment>
<keyword evidence="3" id="KW-0804">Transcription</keyword>
<dbReference type="InterPro" id="IPR050204">
    <property type="entry name" value="AraC_XylS_family_regulators"/>
</dbReference>
<dbReference type="SUPFAM" id="SSF46689">
    <property type="entry name" value="Homeodomain-like"/>
    <property type="match status" value="1"/>
</dbReference>
<dbReference type="PANTHER" id="PTHR46796">
    <property type="entry name" value="HTH-TYPE TRANSCRIPTIONAL ACTIVATOR RHAS-RELATED"/>
    <property type="match status" value="1"/>
</dbReference>
<dbReference type="InterPro" id="IPR009057">
    <property type="entry name" value="Homeodomain-like_sf"/>
</dbReference>
<dbReference type="InterPro" id="IPR018060">
    <property type="entry name" value="HTH_AraC"/>
</dbReference>
<dbReference type="PROSITE" id="PS01124">
    <property type="entry name" value="HTH_ARAC_FAMILY_2"/>
    <property type="match status" value="1"/>
</dbReference>
<evidence type="ECO:0000256" key="2">
    <source>
        <dbReference type="ARBA" id="ARBA00023125"/>
    </source>
</evidence>
<dbReference type="Pfam" id="PF12833">
    <property type="entry name" value="HTH_18"/>
    <property type="match status" value="1"/>
</dbReference>
<protein>
    <recommendedName>
        <fullName evidence="4">HTH araC/xylS-type domain-containing protein</fullName>
    </recommendedName>
</protein>
<dbReference type="AlphaFoldDB" id="A0A644YCG0"/>